<gene>
    <name evidence="2" type="ORF">PK35_13620</name>
</gene>
<evidence type="ECO:0000313" key="2">
    <source>
        <dbReference type="EMBL" id="KJD31783.1"/>
    </source>
</evidence>
<keyword evidence="1" id="KW-0472">Membrane</keyword>
<dbReference type="SUPFAM" id="SSF48452">
    <property type="entry name" value="TPR-like"/>
    <property type="match status" value="1"/>
</dbReference>
<dbReference type="OrthoDB" id="979271at2"/>
<keyword evidence="1" id="KW-0812">Transmembrane</keyword>
<dbReference type="Gene3D" id="1.25.40.10">
    <property type="entry name" value="Tetratricopeptide repeat domain"/>
    <property type="match status" value="1"/>
</dbReference>
<dbReference type="EMBL" id="JTDV01000013">
    <property type="protein sequence ID" value="KJD31783.1"/>
    <property type="molecule type" value="Genomic_DNA"/>
</dbReference>
<keyword evidence="1" id="KW-1133">Transmembrane helix</keyword>
<proteinExistence type="predicted"/>
<evidence type="ECO:0008006" key="4">
    <source>
        <dbReference type="Google" id="ProtNLM"/>
    </source>
</evidence>
<dbReference type="AlphaFoldDB" id="A0A0D7VZD3"/>
<comment type="caution">
    <text evidence="2">The sequence shown here is derived from an EMBL/GenBank/DDBJ whole genome shotgun (WGS) entry which is preliminary data.</text>
</comment>
<name>A0A0D7VZD3_9FLAO</name>
<keyword evidence="3" id="KW-1185">Reference proteome</keyword>
<protein>
    <recommendedName>
        <fullName evidence="4">Tetratricopeptide repeat protein</fullName>
    </recommendedName>
</protein>
<accession>A0A0D7VZD3</accession>
<dbReference type="STRING" id="1382798.PK35_13620"/>
<evidence type="ECO:0000256" key="1">
    <source>
        <dbReference type="SAM" id="Phobius"/>
    </source>
</evidence>
<dbReference type="Proteomes" id="UP000032361">
    <property type="component" value="Unassembled WGS sequence"/>
</dbReference>
<reference evidence="2 3" key="1">
    <citation type="journal article" date="2015" name="Antonie Van Leeuwenhoek">
        <title>Tamlana nanhaiensis sp. nov., isolated from surface seawater collected from the South China Sea.</title>
        <authorList>
            <person name="Liu X."/>
            <person name="Lai Q."/>
            <person name="Du Y."/>
            <person name="Li G."/>
            <person name="Sun F."/>
            <person name="Shao Z."/>
        </authorList>
    </citation>
    <scope>NUCLEOTIDE SEQUENCE [LARGE SCALE GENOMIC DNA]</scope>
    <source>
        <strain evidence="2 3">FHC16</strain>
    </source>
</reference>
<sequence>MEDEKYIQFEAYLANELSEVEQEAFENQLKNDADFNEAFQTYKSLNQFLDYKFNNEDASAAFKTNLEGISNTYFNKEEASAEKPKSFNFYKYAVAACVVALLGFFVLNQFSTPTFSDFNNYDTISLTVRGENDDLLNTAETAFNTKDFVKAEEAFSALLKLDETNAEYKLYKAISNIELSHFETAEALLNEVKNGNSVYKNKAIWYLGLSQLKQENFKACIAILKTIPEDAEDYKRAQKLIKKLD</sequence>
<dbReference type="RefSeq" id="WP_044627104.1">
    <property type="nucleotide sequence ID" value="NZ_JTDV01000013.1"/>
</dbReference>
<dbReference type="PATRIC" id="fig|1382798.3.peg.1286"/>
<evidence type="ECO:0000313" key="3">
    <source>
        <dbReference type="Proteomes" id="UP000032361"/>
    </source>
</evidence>
<organism evidence="2 3">
    <name type="scientific">Neotamlana nanhaiensis</name>
    <dbReference type="NCBI Taxonomy" id="1382798"/>
    <lineage>
        <taxon>Bacteria</taxon>
        <taxon>Pseudomonadati</taxon>
        <taxon>Bacteroidota</taxon>
        <taxon>Flavobacteriia</taxon>
        <taxon>Flavobacteriales</taxon>
        <taxon>Flavobacteriaceae</taxon>
        <taxon>Neotamlana</taxon>
    </lineage>
</organism>
<dbReference type="InterPro" id="IPR011990">
    <property type="entry name" value="TPR-like_helical_dom_sf"/>
</dbReference>
<feature type="transmembrane region" description="Helical" evidence="1">
    <location>
        <begin position="89"/>
        <end position="107"/>
    </location>
</feature>